<gene>
    <name evidence="1" type="ORF">CCHR01_14145</name>
</gene>
<evidence type="ECO:0000313" key="2">
    <source>
        <dbReference type="Proteomes" id="UP001243330"/>
    </source>
</evidence>
<name>A0AAD9E9U4_9PEZI</name>
<evidence type="ECO:0000313" key="1">
    <source>
        <dbReference type="EMBL" id="KAK1843224.1"/>
    </source>
</evidence>
<dbReference type="EMBL" id="JAQOWY010000370">
    <property type="protein sequence ID" value="KAK1843224.1"/>
    <property type="molecule type" value="Genomic_DNA"/>
</dbReference>
<proteinExistence type="predicted"/>
<sequence length="158" mass="17461">MTTEHLVVGELGFLFPTAAGLGTSAPLRLWCAVRSQSSTPNHHIPIVYNAHGSLFDVVDIEPIALRLAHQLLESYADVFLRSSLSSPQNRIANEVLGWTLLDWTLKCRIRTSIAANHRPSRWGKTLLGDQIHLLEPPFMVHPISPKRDSANNAIAIGQ</sequence>
<accession>A0AAD9E9U4</accession>
<keyword evidence="2" id="KW-1185">Reference proteome</keyword>
<organism evidence="1 2">
    <name type="scientific">Colletotrichum chrysophilum</name>
    <dbReference type="NCBI Taxonomy" id="1836956"/>
    <lineage>
        <taxon>Eukaryota</taxon>
        <taxon>Fungi</taxon>
        <taxon>Dikarya</taxon>
        <taxon>Ascomycota</taxon>
        <taxon>Pezizomycotina</taxon>
        <taxon>Sordariomycetes</taxon>
        <taxon>Hypocreomycetidae</taxon>
        <taxon>Glomerellales</taxon>
        <taxon>Glomerellaceae</taxon>
        <taxon>Colletotrichum</taxon>
        <taxon>Colletotrichum gloeosporioides species complex</taxon>
    </lineage>
</organism>
<comment type="caution">
    <text evidence="1">The sequence shown here is derived from an EMBL/GenBank/DDBJ whole genome shotgun (WGS) entry which is preliminary data.</text>
</comment>
<dbReference type="Proteomes" id="UP001243330">
    <property type="component" value="Unassembled WGS sequence"/>
</dbReference>
<reference evidence="1" key="1">
    <citation type="submission" date="2023-01" db="EMBL/GenBank/DDBJ databases">
        <title>Colletotrichum chrysophilum M932 genome sequence.</title>
        <authorList>
            <person name="Baroncelli R."/>
        </authorList>
    </citation>
    <scope>NUCLEOTIDE SEQUENCE</scope>
    <source>
        <strain evidence="1">M932</strain>
    </source>
</reference>
<dbReference type="AlphaFoldDB" id="A0AAD9E9U4"/>
<protein>
    <submittedName>
        <fullName evidence="1">Uncharacterized protein</fullName>
    </submittedName>
</protein>